<evidence type="ECO:0000256" key="1">
    <source>
        <dbReference type="SAM" id="MobiDB-lite"/>
    </source>
</evidence>
<dbReference type="GeneID" id="27702400"/>
<accession>A0A0D2FU34</accession>
<protein>
    <submittedName>
        <fullName evidence="2">Uncharacterized protein</fullName>
    </submittedName>
</protein>
<dbReference type="EMBL" id="KN846994">
    <property type="protein sequence ID" value="KIW90042.1"/>
    <property type="molecule type" value="Genomic_DNA"/>
</dbReference>
<keyword evidence="3" id="KW-1185">Reference proteome</keyword>
<dbReference type="AlphaFoldDB" id="A0A0D2FU34"/>
<reference evidence="2" key="1">
    <citation type="submission" date="2015-01" db="EMBL/GenBank/DDBJ databases">
        <title>The Genome Sequence of Cladophialophora bantiana CBS 173.52.</title>
        <authorList>
            <consortium name="The Broad Institute Genomics Platform"/>
            <person name="Cuomo C."/>
            <person name="de Hoog S."/>
            <person name="Gorbushina A."/>
            <person name="Stielow B."/>
            <person name="Teixiera M."/>
            <person name="Abouelleil A."/>
            <person name="Chapman S.B."/>
            <person name="Priest M."/>
            <person name="Young S.K."/>
            <person name="Wortman J."/>
            <person name="Nusbaum C."/>
            <person name="Birren B."/>
        </authorList>
    </citation>
    <scope>NUCLEOTIDE SEQUENCE [LARGE SCALE GENOMIC DNA]</scope>
    <source>
        <strain evidence="2">CBS 173.52</strain>
    </source>
</reference>
<dbReference type="RefSeq" id="XP_016616711.1">
    <property type="nucleotide sequence ID" value="XM_016767195.1"/>
</dbReference>
<feature type="compositionally biased region" description="Polar residues" evidence="1">
    <location>
        <begin position="1"/>
        <end position="12"/>
    </location>
</feature>
<dbReference type="Proteomes" id="UP000053789">
    <property type="component" value="Unassembled WGS sequence"/>
</dbReference>
<evidence type="ECO:0000313" key="3">
    <source>
        <dbReference type="Proteomes" id="UP000053789"/>
    </source>
</evidence>
<name>A0A0D2FU34_CLAB1</name>
<dbReference type="VEuPathDB" id="FungiDB:Z519_09472"/>
<sequence>MASDTSAQQQHGQEQRDRRLVYTNPPPAPRSPERIVAAKKKTIDKKLLTVHNPKWCLAKRQLIDMWNMEAAIWRPAKEYRREYKRAKYKMLAPARKYELNEVYK</sequence>
<dbReference type="HOGENOM" id="CLU_2249836_0_0_1"/>
<gene>
    <name evidence="2" type="ORF">Z519_09472</name>
</gene>
<feature type="region of interest" description="Disordered" evidence="1">
    <location>
        <begin position="1"/>
        <end position="32"/>
    </location>
</feature>
<evidence type="ECO:0000313" key="2">
    <source>
        <dbReference type="EMBL" id="KIW90042.1"/>
    </source>
</evidence>
<organism evidence="2 3">
    <name type="scientific">Cladophialophora bantiana (strain ATCC 10958 / CBS 173.52 / CDC B-1940 / NIH 8579)</name>
    <name type="common">Xylohypha bantiana</name>
    <dbReference type="NCBI Taxonomy" id="1442370"/>
    <lineage>
        <taxon>Eukaryota</taxon>
        <taxon>Fungi</taxon>
        <taxon>Dikarya</taxon>
        <taxon>Ascomycota</taxon>
        <taxon>Pezizomycotina</taxon>
        <taxon>Eurotiomycetes</taxon>
        <taxon>Chaetothyriomycetidae</taxon>
        <taxon>Chaetothyriales</taxon>
        <taxon>Herpotrichiellaceae</taxon>
        <taxon>Cladophialophora</taxon>
    </lineage>
</organism>
<proteinExistence type="predicted"/>